<feature type="non-terminal residue" evidence="2">
    <location>
        <position position="1"/>
    </location>
</feature>
<accession>A0ABC8TLU6</accession>
<name>A0ABC8TLU6_9AQUA</name>
<keyword evidence="1" id="KW-0812">Transmembrane</keyword>
<dbReference type="Gene3D" id="3.30.43.10">
    <property type="entry name" value="Uridine Diphospho-n-acetylenolpyruvylglucosamine Reductase, domain 2"/>
    <property type="match status" value="1"/>
</dbReference>
<protein>
    <submittedName>
        <fullName evidence="2">Uncharacterized protein</fullName>
    </submittedName>
</protein>
<dbReference type="SUPFAM" id="SSF56176">
    <property type="entry name" value="FAD-binding/transporter-associated domain-like"/>
    <property type="match status" value="1"/>
</dbReference>
<dbReference type="InterPro" id="IPR016167">
    <property type="entry name" value="FAD-bd_PCMH_sub1"/>
</dbReference>
<keyword evidence="1" id="KW-0472">Membrane</keyword>
<reference evidence="2 3" key="1">
    <citation type="submission" date="2024-02" db="EMBL/GenBank/DDBJ databases">
        <authorList>
            <person name="Vignale AGUSTIN F."/>
            <person name="Sosa J E."/>
            <person name="Modenutti C."/>
        </authorList>
    </citation>
    <scope>NUCLEOTIDE SEQUENCE [LARGE SCALE GENOMIC DNA]</scope>
</reference>
<comment type="caution">
    <text evidence="2">The sequence shown here is derived from an EMBL/GenBank/DDBJ whole genome shotgun (WGS) entry which is preliminary data.</text>
</comment>
<evidence type="ECO:0000313" key="3">
    <source>
        <dbReference type="Proteomes" id="UP001642360"/>
    </source>
</evidence>
<dbReference type="EMBL" id="CAUOFW020005057">
    <property type="protein sequence ID" value="CAK9168313.1"/>
    <property type="molecule type" value="Genomic_DNA"/>
</dbReference>
<feature type="transmembrane region" description="Helical" evidence="1">
    <location>
        <begin position="23"/>
        <end position="43"/>
    </location>
</feature>
<evidence type="ECO:0000256" key="1">
    <source>
        <dbReference type="SAM" id="Phobius"/>
    </source>
</evidence>
<dbReference type="PANTHER" id="PTHR32448">
    <property type="entry name" value="OS08G0158400 PROTEIN"/>
    <property type="match status" value="1"/>
</dbReference>
<keyword evidence="3" id="KW-1185">Reference proteome</keyword>
<evidence type="ECO:0000313" key="2">
    <source>
        <dbReference type="EMBL" id="CAK9168313.1"/>
    </source>
</evidence>
<keyword evidence="1" id="KW-1133">Transmembrane helix</keyword>
<organism evidence="2 3">
    <name type="scientific">Ilex paraguariensis</name>
    <name type="common">yerba mate</name>
    <dbReference type="NCBI Taxonomy" id="185542"/>
    <lineage>
        <taxon>Eukaryota</taxon>
        <taxon>Viridiplantae</taxon>
        <taxon>Streptophyta</taxon>
        <taxon>Embryophyta</taxon>
        <taxon>Tracheophyta</taxon>
        <taxon>Spermatophyta</taxon>
        <taxon>Magnoliopsida</taxon>
        <taxon>eudicotyledons</taxon>
        <taxon>Gunneridae</taxon>
        <taxon>Pentapetalae</taxon>
        <taxon>asterids</taxon>
        <taxon>campanulids</taxon>
        <taxon>Aquifoliales</taxon>
        <taxon>Aquifoliaceae</taxon>
        <taxon>Ilex</taxon>
    </lineage>
</organism>
<gene>
    <name evidence="2" type="ORF">ILEXP_LOCUS37693</name>
</gene>
<dbReference type="AlphaFoldDB" id="A0ABC8TLU6"/>
<dbReference type="Proteomes" id="UP001642360">
    <property type="component" value="Unassembled WGS sequence"/>
</dbReference>
<proteinExistence type="predicted"/>
<dbReference type="InterPro" id="IPR036318">
    <property type="entry name" value="FAD-bd_PCMH-like_sf"/>
</dbReference>
<sequence>LYSTSSTTIEFGNQKKKKNKEKAMVKFLVNPFLLLIIYILFLAPSVCGKPTPTGLIISCLTHHGVNNFPIYPNKVGDSTIYFKLLNYSIQNLRFSELSVPKPKAIILPENKEQLLKSFLCCRKAAFEIRVRSGGHSYEGASSVATDGAPFAIIDMMNLMGHFRDTPR</sequence>